<dbReference type="Proteomes" id="UP000663699">
    <property type="component" value="Chromosome 13"/>
</dbReference>
<dbReference type="GO" id="GO:0016020">
    <property type="term" value="C:membrane"/>
    <property type="evidence" value="ECO:0007669"/>
    <property type="project" value="UniProtKB-SubCell"/>
</dbReference>
<keyword evidence="9" id="KW-1185">Reference proteome</keyword>
<organism evidence="8 9">
    <name type="scientific">Pneumocystis wakefieldiae</name>
    <dbReference type="NCBI Taxonomy" id="38082"/>
    <lineage>
        <taxon>Eukaryota</taxon>
        <taxon>Fungi</taxon>
        <taxon>Dikarya</taxon>
        <taxon>Ascomycota</taxon>
        <taxon>Taphrinomycotina</taxon>
        <taxon>Pneumocystomycetes</taxon>
        <taxon>Pneumocystaceae</taxon>
        <taxon>Pneumocystis</taxon>
    </lineage>
</organism>
<dbReference type="GO" id="GO:0046513">
    <property type="term" value="P:ceramide biosynthetic process"/>
    <property type="evidence" value="ECO:0007669"/>
    <property type="project" value="InterPro"/>
</dbReference>
<dbReference type="InterPro" id="IPR006634">
    <property type="entry name" value="TLC-dom"/>
</dbReference>
<dbReference type="Pfam" id="PF03798">
    <property type="entry name" value="TRAM_LAG1_CLN8"/>
    <property type="match status" value="1"/>
</dbReference>
<reference evidence="8" key="1">
    <citation type="submission" date="2020-06" db="EMBL/GenBank/DDBJ databases">
        <title>Genomes of multiple members of Pneumocystis genus reveal paths to human pathogen Pneumocystis jirovecii.</title>
        <authorList>
            <person name="Cisse O.H."/>
            <person name="Ma L."/>
            <person name="Dekker J."/>
            <person name="Khil P."/>
            <person name="Jo J."/>
            <person name="Brenchley J."/>
            <person name="Blair R."/>
            <person name="Pahar B."/>
            <person name="Chabe M."/>
            <person name="Van Rompay K.A."/>
            <person name="Keesler R."/>
            <person name="Sukura A."/>
            <person name="Hirsch V."/>
            <person name="Kutty G."/>
            <person name="Liu Y."/>
            <person name="Peng L."/>
            <person name="Chen J."/>
            <person name="Song J."/>
            <person name="Weissenbacher-Lang C."/>
            <person name="Xu J."/>
            <person name="Upham N.S."/>
            <person name="Stajich J.E."/>
            <person name="Cuomo C.A."/>
            <person name="Cushion M.T."/>
            <person name="Kovacs J.A."/>
        </authorList>
    </citation>
    <scope>NUCLEOTIDE SEQUENCE</scope>
    <source>
        <strain evidence="8">2A</strain>
    </source>
</reference>
<comment type="subcellular location">
    <subcellularLocation>
        <location evidence="1">Membrane</location>
        <topology evidence="1">Multi-pass membrane protein</topology>
    </subcellularLocation>
</comment>
<keyword evidence="5 6" id="KW-0472">Membrane</keyword>
<evidence type="ECO:0000256" key="6">
    <source>
        <dbReference type="SAM" id="Phobius"/>
    </source>
</evidence>
<dbReference type="AlphaFoldDB" id="A0A899G3G3"/>
<dbReference type="OrthoDB" id="537032at2759"/>
<dbReference type="PANTHER" id="PTHR12560">
    <property type="entry name" value="LONGEVITY ASSURANCE FACTOR 1 LAG1"/>
    <property type="match status" value="1"/>
</dbReference>
<gene>
    <name evidence="8" type="ORF">MERGE_001056</name>
</gene>
<comment type="similarity">
    <text evidence="2">Belongs to the sphingosine N-acyltransferase family.</text>
</comment>
<evidence type="ECO:0000259" key="7">
    <source>
        <dbReference type="Pfam" id="PF03798"/>
    </source>
</evidence>
<feature type="domain" description="TLC" evidence="7">
    <location>
        <begin position="1"/>
        <end position="84"/>
    </location>
</feature>
<evidence type="ECO:0000256" key="2">
    <source>
        <dbReference type="ARBA" id="ARBA00009808"/>
    </source>
</evidence>
<dbReference type="InterPro" id="IPR016439">
    <property type="entry name" value="Lag1/Lac1-like"/>
</dbReference>
<keyword evidence="3 6" id="KW-0812">Transmembrane</keyword>
<feature type="transmembrane region" description="Helical" evidence="6">
    <location>
        <begin position="61"/>
        <end position="82"/>
    </location>
</feature>
<accession>A0A899G3G3</accession>
<dbReference type="PANTHER" id="PTHR12560:SF0">
    <property type="entry name" value="LD18904P"/>
    <property type="match status" value="1"/>
</dbReference>
<evidence type="ECO:0000256" key="5">
    <source>
        <dbReference type="ARBA" id="ARBA00023136"/>
    </source>
</evidence>
<evidence type="ECO:0000313" key="8">
    <source>
        <dbReference type="EMBL" id="QSL66672.1"/>
    </source>
</evidence>
<evidence type="ECO:0000256" key="1">
    <source>
        <dbReference type="ARBA" id="ARBA00004141"/>
    </source>
</evidence>
<name>A0A899G3G3_9ASCO</name>
<keyword evidence="4 6" id="KW-1133">Transmembrane helix</keyword>
<evidence type="ECO:0000313" key="9">
    <source>
        <dbReference type="Proteomes" id="UP000663699"/>
    </source>
</evidence>
<dbReference type="EMBL" id="CP054544">
    <property type="protein sequence ID" value="QSL66672.1"/>
    <property type="molecule type" value="Genomic_DNA"/>
</dbReference>
<sequence>MYISYNSPYWFNLKQLWILYPQVNLKPHIKWYYLVQFSFWIQQIFVVNIEKRRKDYYEIYIYHFTQVGNAVLCIMDLSDIFLPVLYSTYKDAGVIITHKWDPVNNIYFTKKIHMSFLALLTALEIILFFWLCLIIKVTWRVISGHNAKDTRSDSEDENDLALNKKNIKTPLINTQPTLIF</sequence>
<dbReference type="GO" id="GO:0050291">
    <property type="term" value="F:sphingosine N-acyltransferase activity"/>
    <property type="evidence" value="ECO:0007669"/>
    <property type="project" value="InterPro"/>
</dbReference>
<proteinExistence type="inferred from homology"/>
<feature type="transmembrane region" description="Helical" evidence="6">
    <location>
        <begin position="112"/>
        <end position="135"/>
    </location>
</feature>
<evidence type="ECO:0000256" key="4">
    <source>
        <dbReference type="ARBA" id="ARBA00022989"/>
    </source>
</evidence>
<evidence type="ECO:0000256" key="3">
    <source>
        <dbReference type="ARBA" id="ARBA00022692"/>
    </source>
</evidence>
<protein>
    <recommendedName>
        <fullName evidence="7">TLC domain-containing protein</fullName>
    </recommendedName>
</protein>